<reference evidence="3 4" key="1">
    <citation type="journal article" date="2012" name="BMC Genomics">
        <title>Complete genome sequence of Saccharothrix espanaensis DSM 44229T and comparison to the other completely sequenced Pseudonocardiaceae.</title>
        <authorList>
            <person name="Strobel T."/>
            <person name="Al-Dilaimi A."/>
            <person name="Blom J."/>
            <person name="Gessner A."/>
            <person name="Kalinowski J."/>
            <person name="Luzhetska M."/>
            <person name="Puhler A."/>
            <person name="Szczepanowski R."/>
            <person name="Bechthold A."/>
            <person name="Ruckert C."/>
        </authorList>
    </citation>
    <scope>NUCLEOTIDE SEQUENCE [LARGE SCALE GENOMIC DNA]</scope>
    <source>
        <strain evidence="4">ATCC 51144 / DSM 44229 / JCM 9112 / NBRC 15066 / NRRL 15764</strain>
    </source>
</reference>
<dbReference type="Proteomes" id="UP000006281">
    <property type="component" value="Chromosome"/>
</dbReference>
<keyword evidence="1" id="KW-0472">Membrane</keyword>
<dbReference type="STRING" id="1179773.BN6_15360"/>
<gene>
    <name evidence="3" type="ordered locus">BN6_15360</name>
</gene>
<feature type="domain" description="DUF6542" evidence="2">
    <location>
        <begin position="8"/>
        <end position="115"/>
    </location>
</feature>
<dbReference type="AlphaFoldDB" id="K0JPK5"/>
<dbReference type="eggNOG" id="ENOG5031V4V">
    <property type="taxonomic scope" value="Bacteria"/>
</dbReference>
<feature type="transmembrane region" description="Helical" evidence="1">
    <location>
        <begin position="56"/>
        <end position="77"/>
    </location>
</feature>
<dbReference type="BioCyc" id="SESP1179773:BN6_RS07550-MONOMER"/>
<dbReference type="EMBL" id="HE804045">
    <property type="protein sequence ID" value="CCH28860.1"/>
    <property type="molecule type" value="Genomic_DNA"/>
</dbReference>
<feature type="transmembrane region" description="Helical" evidence="1">
    <location>
        <begin position="97"/>
        <end position="116"/>
    </location>
</feature>
<evidence type="ECO:0000313" key="4">
    <source>
        <dbReference type="Proteomes" id="UP000006281"/>
    </source>
</evidence>
<evidence type="ECO:0000259" key="2">
    <source>
        <dbReference type="Pfam" id="PF20177"/>
    </source>
</evidence>
<dbReference type="HOGENOM" id="CLU_1894693_0_0_11"/>
<sequence>MVDRISHLPSLAALGVSAVLASVGYWLDGGQPGWLFGGFLVAGAVFATAAVRPVGLWAVVPAPPLLCVGLVVGVTAAGGKSLRELVVTAAPLVIRGFPPMAVAVGAGVAVAAVRLGGTWWQNRSSSTRPVDAGG</sequence>
<keyword evidence="1" id="KW-1133">Transmembrane helix</keyword>
<dbReference type="RefSeq" id="WP_015098973.1">
    <property type="nucleotide sequence ID" value="NC_019673.1"/>
</dbReference>
<feature type="transmembrane region" description="Helical" evidence="1">
    <location>
        <begin position="33"/>
        <end position="51"/>
    </location>
</feature>
<feature type="transmembrane region" description="Helical" evidence="1">
    <location>
        <begin position="7"/>
        <end position="27"/>
    </location>
</feature>
<keyword evidence="4" id="KW-1185">Reference proteome</keyword>
<dbReference type="PATRIC" id="fig|1179773.3.peg.1539"/>
<dbReference type="InterPro" id="IPR046672">
    <property type="entry name" value="DUF6542"/>
</dbReference>
<evidence type="ECO:0000256" key="1">
    <source>
        <dbReference type="SAM" id="Phobius"/>
    </source>
</evidence>
<proteinExistence type="predicted"/>
<organism evidence="3 4">
    <name type="scientific">Saccharothrix espanaensis (strain ATCC 51144 / DSM 44229 / JCM 9112 / NBRC 15066 / NRRL 15764)</name>
    <dbReference type="NCBI Taxonomy" id="1179773"/>
    <lineage>
        <taxon>Bacteria</taxon>
        <taxon>Bacillati</taxon>
        <taxon>Actinomycetota</taxon>
        <taxon>Actinomycetes</taxon>
        <taxon>Pseudonocardiales</taxon>
        <taxon>Pseudonocardiaceae</taxon>
        <taxon>Saccharothrix</taxon>
    </lineage>
</organism>
<dbReference type="KEGG" id="sesp:BN6_15360"/>
<name>K0JPK5_SACES</name>
<protein>
    <submittedName>
        <fullName evidence="3">Putative secreted protein</fullName>
    </submittedName>
</protein>
<accession>K0JPK5</accession>
<keyword evidence="1" id="KW-0812">Transmembrane</keyword>
<evidence type="ECO:0000313" key="3">
    <source>
        <dbReference type="EMBL" id="CCH28860.1"/>
    </source>
</evidence>
<dbReference type="Pfam" id="PF20177">
    <property type="entry name" value="DUF6542"/>
    <property type="match status" value="1"/>
</dbReference>